<dbReference type="AlphaFoldDB" id="A0A7S4BK93"/>
<dbReference type="SUPFAM" id="SSF103473">
    <property type="entry name" value="MFS general substrate transporter"/>
    <property type="match status" value="1"/>
</dbReference>
<feature type="transmembrane region" description="Helical" evidence="2">
    <location>
        <begin position="149"/>
        <end position="168"/>
    </location>
</feature>
<dbReference type="InterPro" id="IPR036259">
    <property type="entry name" value="MFS_trans_sf"/>
</dbReference>
<organism evidence="3">
    <name type="scientific">Chrysotila carterae</name>
    <name type="common">Marine alga</name>
    <name type="synonym">Syracosphaera carterae</name>
    <dbReference type="NCBI Taxonomy" id="13221"/>
    <lineage>
        <taxon>Eukaryota</taxon>
        <taxon>Haptista</taxon>
        <taxon>Haptophyta</taxon>
        <taxon>Prymnesiophyceae</taxon>
        <taxon>Isochrysidales</taxon>
        <taxon>Isochrysidaceae</taxon>
        <taxon>Chrysotila</taxon>
    </lineage>
</organism>
<accession>A0A7S4BK93</accession>
<gene>
    <name evidence="3" type="ORF">PCAR00345_LOCUS20589</name>
</gene>
<keyword evidence="2" id="KW-0812">Transmembrane</keyword>
<protein>
    <recommendedName>
        <fullName evidence="4">Major facilitator superfamily (MFS) profile domain-containing protein</fullName>
    </recommendedName>
</protein>
<feature type="transmembrane region" description="Helical" evidence="2">
    <location>
        <begin position="281"/>
        <end position="302"/>
    </location>
</feature>
<evidence type="ECO:0000256" key="1">
    <source>
        <dbReference type="SAM" id="MobiDB-lite"/>
    </source>
</evidence>
<dbReference type="EMBL" id="HBIZ01032301">
    <property type="protein sequence ID" value="CAE0767977.1"/>
    <property type="molecule type" value="Transcribed_RNA"/>
</dbReference>
<evidence type="ECO:0000313" key="3">
    <source>
        <dbReference type="EMBL" id="CAE0767977.1"/>
    </source>
</evidence>
<feature type="transmembrane region" description="Helical" evidence="2">
    <location>
        <begin position="219"/>
        <end position="236"/>
    </location>
</feature>
<name>A0A7S4BK93_CHRCT</name>
<feature type="transmembrane region" description="Helical" evidence="2">
    <location>
        <begin position="522"/>
        <end position="541"/>
    </location>
</feature>
<evidence type="ECO:0000256" key="2">
    <source>
        <dbReference type="SAM" id="Phobius"/>
    </source>
</evidence>
<feature type="transmembrane region" description="Helical" evidence="2">
    <location>
        <begin position="314"/>
        <end position="332"/>
    </location>
</feature>
<evidence type="ECO:0008006" key="4">
    <source>
        <dbReference type="Google" id="ProtNLM"/>
    </source>
</evidence>
<keyword evidence="2" id="KW-0472">Membrane</keyword>
<keyword evidence="2" id="KW-1133">Transmembrane helix</keyword>
<sequence length="589" mass="61507">MAPTAQAMVCSAALLRRRHLPALRIPLEGSTRVSTNTGSICAGRLRGTSTCTMLYPHVTQSGMDAYMRVVCSQPLPSKSLSFLIPKEATPPIFLPCTARTKLLAFRGIQKAPCPTKRSISMSASSAHHEAERWLDDNDAENAPMPSRKVVMGLFGALACLIAVQATTAQALPAVLTAHLGEADRASEAIASLSALGAAAEFALLPLVGALSDAVGRRPLLLSIPAIALVMRLAVVRSPSLLVMVPTTLLVSMMINAYVLLVGVCFADIYRHDSTKLAALEGQTAAVWGAAYAVGMLGGGNLFARGFGAKALRAAYGASAVCASCALVLAWGATKETLAADARAPVSLRGSSPVGFIRLFRRGRLLRTLSTVLCLQALHDGEGDVWQVYSREMRSWGPRLSSAYGAGVGVASTVGGLLTGWSVRRIGGKAHTLVWTLATAVSNLLFMSRSTVLAMASVPFCAAEDCMSAAAMARIVQLGGSTGVGRGRVTSECHNMAACVRVAGLFLFGKLYAVGMHVGFPQLSYVCCAAAQILAAALVLTTTRADWRSKPKLRIASPLQPYQGRADAEASVASTSSPPPPSPPSSSSSP</sequence>
<feature type="transmembrane region" description="Helical" evidence="2">
    <location>
        <begin position="402"/>
        <end position="422"/>
    </location>
</feature>
<proteinExistence type="predicted"/>
<feature type="region of interest" description="Disordered" evidence="1">
    <location>
        <begin position="555"/>
        <end position="589"/>
    </location>
</feature>
<feature type="transmembrane region" description="Helical" evidence="2">
    <location>
        <begin position="248"/>
        <end position="269"/>
    </location>
</feature>
<dbReference type="Gene3D" id="1.20.1250.20">
    <property type="entry name" value="MFS general substrate transporter like domains"/>
    <property type="match status" value="1"/>
</dbReference>
<feature type="transmembrane region" description="Helical" evidence="2">
    <location>
        <begin position="428"/>
        <end position="445"/>
    </location>
</feature>
<reference evidence="3" key="1">
    <citation type="submission" date="2021-01" db="EMBL/GenBank/DDBJ databases">
        <authorList>
            <person name="Corre E."/>
            <person name="Pelletier E."/>
            <person name="Niang G."/>
            <person name="Scheremetjew M."/>
            <person name="Finn R."/>
            <person name="Kale V."/>
            <person name="Holt S."/>
            <person name="Cochrane G."/>
            <person name="Meng A."/>
            <person name="Brown T."/>
            <person name="Cohen L."/>
        </authorList>
    </citation>
    <scope>NUCLEOTIDE SEQUENCE</scope>
    <source>
        <strain evidence="3">CCMP645</strain>
    </source>
</reference>